<dbReference type="EMBL" id="RZGK01000005">
    <property type="protein sequence ID" value="KAF9699099.1"/>
    <property type="molecule type" value="Genomic_DNA"/>
</dbReference>
<evidence type="ECO:0000256" key="2">
    <source>
        <dbReference type="SAM" id="MobiDB-lite"/>
    </source>
</evidence>
<dbReference type="GO" id="GO:0000387">
    <property type="term" value="P:spliceosomal snRNP assembly"/>
    <property type="evidence" value="ECO:0007669"/>
    <property type="project" value="InterPro"/>
</dbReference>
<feature type="region of interest" description="Disordered" evidence="2">
    <location>
        <begin position="326"/>
        <end position="364"/>
    </location>
</feature>
<dbReference type="GO" id="GO:0005634">
    <property type="term" value="C:nucleus"/>
    <property type="evidence" value="ECO:0007669"/>
    <property type="project" value="TreeGrafter"/>
</dbReference>
<comment type="caution">
    <text evidence="3">The sequence shown here is derived from an EMBL/GenBank/DDBJ whole genome shotgun (WGS) entry which is preliminary data.</text>
</comment>
<comment type="similarity">
    <text evidence="1">Belongs to the gemin-2 family.</text>
</comment>
<name>A0A8H7MJP4_9PLEO</name>
<dbReference type="Pfam" id="PF04938">
    <property type="entry name" value="SIP1"/>
    <property type="match status" value="1"/>
</dbReference>
<dbReference type="Proteomes" id="UP000651452">
    <property type="component" value="Unassembled WGS sequence"/>
</dbReference>
<protein>
    <submittedName>
        <fullName evidence="3">Uncharacterized protein</fullName>
    </submittedName>
</protein>
<proteinExistence type="inferred from homology"/>
<evidence type="ECO:0000313" key="4">
    <source>
        <dbReference type="Proteomes" id="UP000651452"/>
    </source>
</evidence>
<accession>A0A8H7MJP4</accession>
<organism evidence="3 4">
    <name type="scientific">Ascochyta lentis</name>
    <dbReference type="NCBI Taxonomy" id="205686"/>
    <lineage>
        <taxon>Eukaryota</taxon>
        <taxon>Fungi</taxon>
        <taxon>Dikarya</taxon>
        <taxon>Ascomycota</taxon>
        <taxon>Pezizomycotina</taxon>
        <taxon>Dothideomycetes</taxon>
        <taxon>Pleosporomycetidae</taxon>
        <taxon>Pleosporales</taxon>
        <taxon>Pleosporineae</taxon>
        <taxon>Didymellaceae</taxon>
        <taxon>Ascochyta</taxon>
    </lineage>
</organism>
<dbReference type="Gene3D" id="1.20.58.1070">
    <property type="match status" value="1"/>
</dbReference>
<dbReference type="PANTHER" id="PTHR12794:SF0">
    <property type="entry name" value="GEM-ASSOCIATED PROTEIN 2"/>
    <property type="match status" value="1"/>
</dbReference>
<reference evidence="3" key="1">
    <citation type="submission" date="2018-12" db="EMBL/GenBank/DDBJ databases">
        <authorList>
            <person name="Syme R.A."/>
            <person name="Farfan-Caceres L."/>
            <person name="Lichtenzveig J."/>
        </authorList>
    </citation>
    <scope>NUCLEOTIDE SEQUENCE</scope>
    <source>
        <strain evidence="3">Al4</strain>
    </source>
</reference>
<keyword evidence="4" id="KW-1185">Reference proteome</keyword>
<dbReference type="OrthoDB" id="428895at2759"/>
<dbReference type="PANTHER" id="PTHR12794">
    <property type="entry name" value="GEMIN2"/>
    <property type="match status" value="1"/>
</dbReference>
<sequence>MAGARANLAVTKDGEAYNKLQRPDFFVENFAALNKTNERKRERAAFDRSVACPTPGNKRAKTHHTESMANKLQSRHDKYQHHSAGPVSECGMRMTLPIDEEEYSDDSMGEALAYLRSVRSEASTIPHLLVASKTNNKDTHNVAFEGFTAATSPHVIYQDGAWISIDKGYETTCHEDQEFHDPSPEELYYKQLIRRFETLRDTLYKSGVHRLAQESVAEANRLPIVKPPSNRHEWLYTLDREYPTLAQISRLDEKSIRRGLEYCIYAMDRFDSISGQKSCWIWTLLALSSEVGTLDSQKMSHIRDLGTKASQLSINLHIGIKSQDVENEDSLPLANPAADDLDEDTEANRTVPCNTSGDDYSSGMGNVRLGAKENVSLEIQNGEPPPATTLETSDISAGAEENTDTNTNNCALERARARLLAQLGDNLVQAGIPSSPHNLDGTRHDRNEQLDQSLNDPQHETKARPILSRAEAERQRQMMRVQNSAKEISREADFRHSESPATMHHIAEEHSSHPVDLNTRVTIDMILTVVAECYGQRDLLSYRKPW</sequence>
<reference evidence="3" key="2">
    <citation type="submission" date="2020-09" db="EMBL/GenBank/DDBJ databases">
        <title>Reference genome assembly for Australian Ascochyta lentis isolate Al4.</title>
        <authorList>
            <person name="Lee R.C."/>
            <person name="Farfan-Caceres L.M."/>
            <person name="Debler J.W."/>
            <person name="Williams A.H."/>
            <person name="Henares B.M."/>
        </authorList>
    </citation>
    <scope>NUCLEOTIDE SEQUENCE</scope>
    <source>
        <strain evidence="3">Al4</strain>
    </source>
</reference>
<dbReference type="AlphaFoldDB" id="A0A8H7MJP4"/>
<dbReference type="InterPro" id="IPR035426">
    <property type="entry name" value="Gemin2/Brr1"/>
</dbReference>
<evidence type="ECO:0000256" key="1">
    <source>
        <dbReference type="ARBA" id="ARBA00025758"/>
    </source>
</evidence>
<gene>
    <name evidence="3" type="ORF">EKO04_002803</name>
</gene>
<evidence type="ECO:0000313" key="3">
    <source>
        <dbReference type="EMBL" id="KAF9699099.1"/>
    </source>
</evidence>
<dbReference type="GO" id="GO:0032797">
    <property type="term" value="C:SMN complex"/>
    <property type="evidence" value="ECO:0007669"/>
    <property type="project" value="TreeGrafter"/>
</dbReference>